<dbReference type="Gene3D" id="1.10.8.60">
    <property type="match status" value="1"/>
</dbReference>
<dbReference type="Pfam" id="PF02954">
    <property type="entry name" value="HTH_8"/>
    <property type="match status" value="1"/>
</dbReference>
<feature type="domain" description="Sigma-54 factor interaction" evidence="5">
    <location>
        <begin position="216"/>
        <end position="446"/>
    </location>
</feature>
<sequence>MKSQDLLQHLFAMLPVIARISGGFATITDANGHRLKTVDSTGKEEANCIGQVYDLALKAAQMELPVCGESQFIKEAEAWAVAIGEYVIACSNIERVERDKKLLESLSNALPLIARVAGGEAVLFDKLGRRLDSVDHNGVHKNKFNGKVSESAYEAMATQTPIIGASISVPGAMAVRIPITKAYGLGFNNEVFVSQKHKLVDEMKKYQYARYTFDDIIGESDSIRRCKNMARYIAQNISSVLIHGETGTGKELFAQAIHNVSDRRDQPFVAINCSALPASLIEGNLFGYVEGSFTGAKKGGSPGIFEGANHGTVFLDEISEMNLDLQVKLLRVIQEREVTRIGSTKSIPIDVRIICATNKNLRRLIEEKTFREDLFYRINVVELRIPPLRDRAKDVILLAKYFMKKYNQVLGKYIAKISPEVADIFCCYRWPGNVRELQNCIESALNMARVGDKALTVSLLPSQFHSTQYFTNPTTAKRADVNLRIALRNAEKQIITGVLQEENGNRTQAAKRLGVSITTLWRRMKDLGLQD</sequence>
<organism evidence="6 7">
    <name type="scientific">Sporomusa acidovorans (strain ATCC 49682 / DSM 3132 / Mol)</name>
    <dbReference type="NCBI Taxonomy" id="1123286"/>
    <lineage>
        <taxon>Bacteria</taxon>
        <taxon>Bacillati</taxon>
        <taxon>Bacillota</taxon>
        <taxon>Negativicutes</taxon>
        <taxon>Selenomonadales</taxon>
        <taxon>Sporomusaceae</taxon>
        <taxon>Sporomusa</taxon>
    </lineage>
</organism>
<dbReference type="PANTHER" id="PTHR32071">
    <property type="entry name" value="TRANSCRIPTIONAL REGULATORY PROTEIN"/>
    <property type="match status" value="1"/>
</dbReference>
<dbReference type="RefSeq" id="WP_093791949.1">
    <property type="nucleotide sequence ID" value="NZ_CP155571.1"/>
</dbReference>
<keyword evidence="3" id="KW-0805">Transcription regulation</keyword>
<evidence type="ECO:0000256" key="4">
    <source>
        <dbReference type="ARBA" id="ARBA00023163"/>
    </source>
</evidence>
<dbReference type="Pfam" id="PF25601">
    <property type="entry name" value="AAA_lid_14"/>
    <property type="match status" value="1"/>
</dbReference>
<dbReference type="InterPro" id="IPR003593">
    <property type="entry name" value="AAA+_ATPase"/>
</dbReference>
<dbReference type="InterPro" id="IPR002078">
    <property type="entry name" value="Sigma_54_int"/>
</dbReference>
<proteinExistence type="predicted"/>
<dbReference type="InterPro" id="IPR009057">
    <property type="entry name" value="Homeodomain-like_sf"/>
</dbReference>
<name>A0ABZ3J251_SPOA4</name>
<dbReference type="Gene3D" id="1.10.10.60">
    <property type="entry name" value="Homeodomain-like"/>
    <property type="match status" value="1"/>
</dbReference>
<dbReference type="PANTHER" id="PTHR32071:SF57">
    <property type="entry name" value="C4-DICARBOXYLATE TRANSPORT TRANSCRIPTIONAL REGULATORY PROTEIN DCTD"/>
    <property type="match status" value="1"/>
</dbReference>
<gene>
    <name evidence="6" type="primary">norR_12</name>
    <name evidence="6" type="ORF">SPACI_025090</name>
</gene>
<dbReference type="PROSITE" id="PS00688">
    <property type="entry name" value="SIGMA54_INTERACT_3"/>
    <property type="match status" value="1"/>
</dbReference>
<dbReference type="InterPro" id="IPR025662">
    <property type="entry name" value="Sigma_54_int_dom_ATP-bd_1"/>
</dbReference>
<evidence type="ECO:0000256" key="1">
    <source>
        <dbReference type="ARBA" id="ARBA00022741"/>
    </source>
</evidence>
<keyword evidence="4" id="KW-0804">Transcription</keyword>
<evidence type="ECO:0000313" key="6">
    <source>
        <dbReference type="EMBL" id="XFO72457.1"/>
    </source>
</evidence>
<dbReference type="Gene3D" id="3.40.50.300">
    <property type="entry name" value="P-loop containing nucleotide triphosphate hydrolases"/>
    <property type="match status" value="1"/>
</dbReference>
<dbReference type="SUPFAM" id="SSF52540">
    <property type="entry name" value="P-loop containing nucleoside triphosphate hydrolases"/>
    <property type="match status" value="1"/>
</dbReference>
<keyword evidence="7" id="KW-1185">Reference proteome</keyword>
<dbReference type="EMBL" id="CP155571">
    <property type="protein sequence ID" value="XFO72457.1"/>
    <property type="molecule type" value="Genomic_DNA"/>
</dbReference>
<evidence type="ECO:0000256" key="2">
    <source>
        <dbReference type="ARBA" id="ARBA00022840"/>
    </source>
</evidence>
<dbReference type="PROSITE" id="PS00675">
    <property type="entry name" value="SIGMA54_INTERACT_1"/>
    <property type="match status" value="1"/>
</dbReference>
<dbReference type="InterPro" id="IPR025944">
    <property type="entry name" value="Sigma_54_int_dom_CS"/>
</dbReference>
<evidence type="ECO:0000313" key="7">
    <source>
        <dbReference type="Proteomes" id="UP000216052"/>
    </source>
</evidence>
<accession>A0ABZ3J251</accession>
<keyword evidence="1" id="KW-0547">Nucleotide-binding</keyword>
<protein>
    <submittedName>
        <fullName evidence="6">Anaerobic nitric oxide reductase transcription regulator NorR</fullName>
    </submittedName>
</protein>
<dbReference type="InterPro" id="IPR027417">
    <property type="entry name" value="P-loop_NTPase"/>
</dbReference>
<reference evidence="6" key="1">
    <citation type="submission" date="2024-05" db="EMBL/GenBank/DDBJ databases">
        <title>Isolation and characterization of Sporomusa carbonis sp. nov., a carboxydotrophic hydrogenogen in the genus of Sporomusa isolated from a charcoal burning pile.</title>
        <authorList>
            <person name="Boeer T."/>
            <person name="Rosenbaum F."/>
            <person name="Eysell L."/>
            <person name="Mueller V."/>
            <person name="Daniel R."/>
            <person name="Poehlein A."/>
        </authorList>
    </citation>
    <scope>NUCLEOTIDE SEQUENCE [LARGE SCALE GENOMIC DNA]</scope>
    <source>
        <strain evidence="6">DSM 3132</strain>
    </source>
</reference>
<dbReference type="PRINTS" id="PR01590">
    <property type="entry name" value="HTHFIS"/>
</dbReference>
<keyword evidence="2" id="KW-0067">ATP-binding</keyword>
<dbReference type="PROSITE" id="PS50045">
    <property type="entry name" value="SIGMA54_INTERACT_4"/>
    <property type="match status" value="1"/>
</dbReference>
<dbReference type="CDD" id="cd00009">
    <property type="entry name" value="AAA"/>
    <property type="match status" value="1"/>
</dbReference>
<evidence type="ECO:0000256" key="3">
    <source>
        <dbReference type="ARBA" id="ARBA00023015"/>
    </source>
</evidence>
<dbReference type="SUPFAM" id="SSF46689">
    <property type="entry name" value="Homeodomain-like"/>
    <property type="match status" value="1"/>
</dbReference>
<dbReference type="Proteomes" id="UP000216052">
    <property type="component" value="Chromosome"/>
</dbReference>
<dbReference type="SMART" id="SM00382">
    <property type="entry name" value="AAA"/>
    <property type="match status" value="1"/>
</dbReference>
<evidence type="ECO:0000259" key="5">
    <source>
        <dbReference type="PROSITE" id="PS50045"/>
    </source>
</evidence>
<dbReference type="InterPro" id="IPR058031">
    <property type="entry name" value="AAA_lid_NorR"/>
</dbReference>
<dbReference type="Pfam" id="PF00158">
    <property type="entry name" value="Sigma54_activat"/>
    <property type="match status" value="1"/>
</dbReference>
<dbReference type="InterPro" id="IPR002197">
    <property type="entry name" value="HTH_Fis"/>
</dbReference>